<accession>W4R0I3</accession>
<dbReference type="Proteomes" id="UP000018896">
    <property type="component" value="Unassembled WGS sequence"/>
</dbReference>
<reference evidence="2 3" key="1">
    <citation type="journal article" date="2014" name="Genome Announc.">
        <title>Draft Genome Sequences of Three Alkaliphilic Bacillus Strains, Bacillus wakoensis JCM 9140T, Bacillus akibai JCM 9157T, and Bacillus hemicellulosilyticus JCM 9152T.</title>
        <authorList>
            <person name="Yuki M."/>
            <person name="Oshima K."/>
            <person name="Suda W."/>
            <person name="Oshida Y."/>
            <person name="Kitamura K."/>
            <person name="Iida T."/>
            <person name="Hattori M."/>
            <person name="Ohkuma M."/>
        </authorList>
    </citation>
    <scope>NUCLEOTIDE SEQUENCE [LARGE SCALE GENOMIC DNA]</scope>
    <source>
        <strain evidence="2 3">JCM 9157</strain>
    </source>
</reference>
<keyword evidence="1" id="KW-0472">Membrane</keyword>
<sequence length="50" mass="5356">MVVSLIILGFILLILGVLTPIATGTSILISVILFVIAIVLSFKKRKAMNT</sequence>
<dbReference type="AlphaFoldDB" id="W4R0I3"/>
<dbReference type="EMBL" id="BAUV01000104">
    <property type="protein sequence ID" value="GAE37677.1"/>
    <property type="molecule type" value="Genomic_DNA"/>
</dbReference>
<evidence type="ECO:0000313" key="3">
    <source>
        <dbReference type="Proteomes" id="UP000018896"/>
    </source>
</evidence>
<dbReference type="RefSeq" id="WP_156321518.1">
    <property type="nucleotide sequence ID" value="NZ_BAUV01000104.1"/>
</dbReference>
<protein>
    <submittedName>
        <fullName evidence="2">Uncharacterized protein</fullName>
    </submittedName>
</protein>
<proteinExistence type="predicted"/>
<comment type="caution">
    <text evidence="2">The sequence shown here is derived from an EMBL/GenBank/DDBJ whole genome shotgun (WGS) entry which is preliminary data.</text>
</comment>
<keyword evidence="1" id="KW-0812">Transmembrane</keyword>
<feature type="transmembrane region" description="Helical" evidence="1">
    <location>
        <begin position="6"/>
        <end position="39"/>
    </location>
</feature>
<evidence type="ECO:0000313" key="2">
    <source>
        <dbReference type="EMBL" id="GAE37677.1"/>
    </source>
</evidence>
<keyword evidence="1" id="KW-1133">Transmembrane helix</keyword>
<evidence type="ECO:0000256" key="1">
    <source>
        <dbReference type="SAM" id="Phobius"/>
    </source>
</evidence>
<keyword evidence="3" id="KW-1185">Reference proteome</keyword>
<name>W4R0I3_HALA3</name>
<gene>
    <name evidence="2" type="ORF">JCM9157_4995</name>
</gene>
<organism evidence="2 3">
    <name type="scientific">Halalkalibacter akibai (strain ATCC 43226 / DSM 21942 / CIP 109018 / JCM 9157 / 1139)</name>
    <name type="common">Bacillus akibai</name>
    <dbReference type="NCBI Taxonomy" id="1236973"/>
    <lineage>
        <taxon>Bacteria</taxon>
        <taxon>Bacillati</taxon>
        <taxon>Bacillota</taxon>
        <taxon>Bacilli</taxon>
        <taxon>Bacillales</taxon>
        <taxon>Bacillaceae</taxon>
        <taxon>Halalkalibacter</taxon>
    </lineage>
</organism>